<sequence length="566" mass="64748">MGVNLSRLECMWLPAQSGKTRKCEERITEQQTREKELQELVDLHNTNSSILNIIICSNNRSLVDQTTSRMKKDLFSTSSDSDVDTNEEDEEELISDAIIVEKVFGWRSGLKNHNKTVSDLCMDILEGAVEMIICCSHATRLKYVYQLIERLNRSPLFKRKVNVWIDEADGSIKLWSKPELNVFGFAKVDKVTLISATFDSIMKKFGRIKVIPFAETHAPVYHKIEDSVIFNENHLATNAVEYLEESIKAHPEICQPGVRLFAPGDVARKSHNDIAESLRSKGFVVVILNGERKMITGIPGKGDISLNSYVDFNATEQEIGELLSDIYIKEGLHQYPYAITGNMCVGRGITFQNKNFLFNWGIIPYISSESEAYQTVCRTCGNIRHLPNYARPTLIMTDKMLKQVKQKEHQAVNVARIVHERYAESAQYEGFICEEDIKDMSDPEERNRMHVPSRINLSDEEFETIIASSGQPQEQLIRSIIQSKNNELYQTILTYKCIKQSMPQAAYSYKTHIQDVAKKVDANEKFVKDVNKKDKHINSCQFYIDNKNKKIYVIVYSGALNREPEN</sequence>
<organism evidence="1">
    <name type="scientific">viral metagenome</name>
    <dbReference type="NCBI Taxonomy" id="1070528"/>
    <lineage>
        <taxon>unclassified sequences</taxon>
        <taxon>metagenomes</taxon>
        <taxon>organismal metagenomes</taxon>
    </lineage>
</organism>
<evidence type="ECO:0000313" key="1">
    <source>
        <dbReference type="EMBL" id="QHT22967.1"/>
    </source>
</evidence>
<reference evidence="1" key="1">
    <citation type="journal article" date="2020" name="Nature">
        <title>Giant virus diversity and host interactions through global metagenomics.</title>
        <authorList>
            <person name="Schulz F."/>
            <person name="Roux S."/>
            <person name="Paez-Espino D."/>
            <person name="Jungbluth S."/>
            <person name="Walsh D.A."/>
            <person name="Denef V.J."/>
            <person name="McMahon K.D."/>
            <person name="Konstantinidis K.T."/>
            <person name="Eloe-Fadrosh E.A."/>
            <person name="Kyrpides N.C."/>
            <person name="Woyke T."/>
        </authorList>
    </citation>
    <scope>NUCLEOTIDE SEQUENCE</scope>
    <source>
        <strain evidence="1">GVMAG-M-3300023179-114</strain>
    </source>
</reference>
<dbReference type="AlphaFoldDB" id="A0A6C0E1D6"/>
<accession>A0A6C0E1D6</accession>
<name>A0A6C0E1D6_9ZZZZ</name>
<dbReference type="EMBL" id="MN739722">
    <property type="protein sequence ID" value="QHT22967.1"/>
    <property type="molecule type" value="Genomic_DNA"/>
</dbReference>
<proteinExistence type="predicted"/>
<protein>
    <submittedName>
        <fullName evidence="1">Uncharacterized protein</fullName>
    </submittedName>
</protein>